<dbReference type="EC" id="3.1.1.-" evidence="13"/>
<dbReference type="InterPro" id="IPR019819">
    <property type="entry name" value="Carboxylesterase_B_CS"/>
</dbReference>
<dbReference type="Proteomes" id="UP000002852">
    <property type="component" value="Unassembled WGS sequence"/>
</dbReference>
<evidence type="ECO:0000256" key="10">
    <source>
        <dbReference type="ARBA" id="ARBA00037444"/>
    </source>
</evidence>
<dbReference type="SUPFAM" id="SSF53474">
    <property type="entry name" value="alpha/beta-Hydrolases"/>
    <property type="match status" value="1"/>
</dbReference>
<feature type="active site" description="Acyl-ester intermediate" evidence="12">
    <location>
        <position position="253"/>
    </location>
</feature>
<evidence type="ECO:0000313" key="16">
    <source>
        <dbReference type="Proteomes" id="UP000002852"/>
    </source>
</evidence>
<keyword evidence="7" id="KW-1015">Disulfide bond</keyword>
<reference evidence="16" key="2">
    <citation type="journal article" date="2013" name="Nat. Genet.">
        <title>The genome of the platyfish, Xiphophorus maculatus, provides insights into evolutionary adaptation and several complex traits.</title>
        <authorList>
            <person name="Schartl M."/>
            <person name="Walter R.B."/>
            <person name="Shen Y."/>
            <person name="Garcia T."/>
            <person name="Catchen J."/>
            <person name="Amores A."/>
            <person name="Braasch I."/>
            <person name="Chalopin D."/>
            <person name="Volff J.N."/>
            <person name="Lesch K.P."/>
            <person name="Bisazza A."/>
            <person name="Minx P."/>
            <person name="Hillier L."/>
            <person name="Wilson R.K."/>
            <person name="Fuerstenberg S."/>
            <person name="Boore J."/>
            <person name="Searle S."/>
            <person name="Postlethwait J.H."/>
            <person name="Warren W.C."/>
        </authorList>
    </citation>
    <scope>NUCLEOTIDE SEQUENCE [LARGE SCALE GENOMIC DNA]</scope>
    <source>
        <strain evidence="16">JP 163 A</strain>
    </source>
</reference>
<evidence type="ECO:0000256" key="13">
    <source>
        <dbReference type="RuleBase" id="RU361235"/>
    </source>
</evidence>
<dbReference type="Pfam" id="PF00135">
    <property type="entry name" value="COesterase"/>
    <property type="match status" value="1"/>
</dbReference>
<dbReference type="GO" id="GO:0019695">
    <property type="term" value="P:choline metabolic process"/>
    <property type="evidence" value="ECO:0007669"/>
    <property type="project" value="TreeGrafter"/>
</dbReference>
<protein>
    <recommendedName>
        <fullName evidence="13">Carboxylic ester hydrolase</fullName>
        <ecNumber evidence="13">3.1.1.-</ecNumber>
    </recommendedName>
</protein>
<dbReference type="InterPro" id="IPR002018">
    <property type="entry name" value="CarbesteraseB"/>
</dbReference>
<dbReference type="STRING" id="8083.ENSXMAP00000040341"/>
<evidence type="ECO:0000256" key="11">
    <source>
        <dbReference type="ARBA" id="ARBA00038819"/>
    </source>
</evidence>
<dbReference type="CDD" id="cd00312">
    <property type="entry name" value="Esterase_lipase"/>
    <property type="match status" value="1"/>
</dbReference>
<proteinExistence type="inferred from homology"/>
<accession>A0A3B5REJ3</accession>
<keyword evidence="8" id="KW-0325">Glycoprotein</keyword>
<comment type="subcellular location">
    <subcellularLocation>
        <location evidence="1">Secreted</location>
    </subcellularLocation>
</comment>
<dbReference type="Ensembl" id="ENSXMAT00000034076.1">
    <property type="protein sequence ID" value="ENSXMAP00000040341.1"/>
    <property type="gene ID" value="ENSXMAG00000023563.1"/>
</dbReference>
<dbReference type="FunFam" id="3.40.50.1820:FF:000029">
    <property type="entry name" value="Acetylcholinesterase"/>
    <property type="match status" value="1"/>
</dbReference>
<feature type="active site" description="Charge relay system" evidence="12">
    <location>
        <position position="380"/>
    </location>
</feature>
<comment type="catalytic activity">
    <reaction evidence="9">
        <text>an acylcholine + H2O = a carboxylate + choline + H(+)</text>
        <dbReference type="Rhea" id="RHEA:21964"/>
        <dbReference type="ChEBI" id="CHEBI:15354"/>
        <dbReference type="ChEBI" id="CHEBI:15377"/>
        <dbReference type="ChEBI" id="CHEBI:15378"/>
        <dbReference type="ChEBI" id="CHEBI:29067"/>
        <dbReference type="ChEBI" id="CHEBI:35287"/>
        <dbReference type="EC" id="3.1.1.8"/>
    </reaction>
</comment>
<evidence type="ECO:0000256" key="2">
    <source>
        <dbReference type="ARBA" id="ARBA00005964"/>
    </source>
</evidence>
<dbReference type="InterPro" id="IPR050654">
    <property type="entry name" value="AChE-related_enzymes"/>
</dbReference>
<evidence type="ECO:0000256" key="12">
    <source>
        <dbReference type="PIRSR" id="PIRSR600997-1"/>
    </source>
</evidence>
<evidence type="ECO:0000313" key="15">
    <source>
        <dbReference type="Ensembl" id="ENSXMAP00000040341.1"/>
    </source>
</evidence>
<evidence type="ECO:0000256" key="6">
    <source>
        <dbReference type="ARBA" id="ARBA00022801"/>
    </source>
</evidence>
<dbReference type="Gene3D" id="3.40.50.1820">
    <property type="entry name" value="alpha/beta hydrolase"/>
    <property type="match status" value="1"/>
</dbReference>
<dbReference type="AlphaFoldDB" id="A0A3B5REJ3"/>
<dbReference type="PANTHER" id="PTHR43918:SF5">
    <property type="entry name" value="CHOLINESTERASE"/>
    <property type="match status" value="1"/>
</dbReference>
<dbReference type="GO" id="GO:0005615">
    <property type="term" value="C:extracellular space"/>
    <property type="evidence" value="ECO:0007669"/>
    <property type="project" value="TreeGrafter"/>
</dbReference>
<reference evidence="15" key="3">
    <citation type="submission" date="2025-08" db="UniProtKB">
        <authorList>
            <consortium name="Ensembl"/>
        </authorList>
    </citation>
    <scope>IDENTIFICATION</scope>
    <source>
        <strain evidence="15">JP 163 A</strain>
    </source>
</reference>
<evidence type="ECO:0000256" key="3">
    <source>
        <dbReference type="ARBA" id="ARBA00022487"/>
    </source>
</evidence>
<evidence type="ECO:0000256" key="1">
    <source>
        <dbReference type="ARBA" id="ARBA00004613"/>
    </source>
</evidence>
<evidence type="ECO:0000256" key="4">
    <source>
        <dbReference type="ARBA" id="ARBA00022525"/>
    </source>
</evidence>
<comment type="similarity">
    <text evidence="2 13">Belongs to the type-B carboxylesterase/lipase family.</text>
</comment>
<evidence type="ECO:0000256" key="5">
    <source>
        <dbReference type="ARBA" id="ARBA00022553"/>
    </source>
</evidence>
<keyword evidence="4" id="KW-0964">Secreted</keyword>
<keyword evidence="6 13" id="KW-0378">Hydrolase</keyword>
<evidence type="ECO:0000259" key="14">
    <source>
        <dbReference type="Pfam" id="PF00135"/>
    </source>
</evidence>
<comment type="function">
    <text evidence="10">Esterase with broad substrate specificity. Contributes to the inactivation of the neurotransmitter acetylcholine. Can degrade neurotoxic organophosphate esters.</text>
</comment>
<dbReference type="InterPro" id="IPR019826">
    <property type="entry name" value="Carboxylesterase_B_AS"/>
</dbReference>
<dbReference type="InterPro" id="IPR029058">
    <property type="entry name" value="AB_hydrolase_fold"/>
</dbReference>
<keyword evidence="3" id="KW-0719">Serine esterase</keyword>
<organism evidence="15 16">
    <name type="scientific">Xiphophorus maculatus</name>
    <name type="common">Southern platyfish</name>
    <name type="synonym">Platypoecilus maculatus</name>
    <dbReference type="NCBI Taxonomy" id="8083"/>
    <lineage>
        <taxon>Eukaryota</taxon>
        <taxon>Metazoa</taxon>
        <taxon>Chordata</taxon>
        <taxon>Craniata</taxon>
        <taxon>Vertebrata</taxon>
        <taxon>Euteleostomi</taxon>
        <taxon>Actinopterygii</taxon>
        <taxon>Neopterygii</taxon>
        <taxon>Teleostei</taxon>
        <taxon>Neoteleostei</taxon>
        <taxon>Acanthomorphata</taxon>
        <taxon>Ovalentaria</taxon>
        <taxon>Atherinomorphae</taxon>
        <taxon>Cyprinodontiformes</taxon>
        <taxon>Poeciliidae</taxon>
        <taxon>Poeciliinae</taxon>
        <taxon>Xiphophorus</taxon>
    </lineage>
</organism>
<evidence type="ECO:0000256" key="7">
    <source>
        <dbReference type="ARBA" id="ARBA00023157"/>
    </source>
</evidence>
<dbReference type="GO" id="GO:0003990">
    <property type="term" value="F:acetylcholinesterase activity"/>
    <property type="evidence" value="ECO:0007669"/>
    <property type="project" value="TreeGrafter"/>
</dbReference>
<keyword evidence="16" id="KW-1185">Reference proteome</keyword>
<dbReference type="PRINTS" id="PR00878">
    <property type="entry name" value="CHOLNESTRASE"/>
</dbReference>
<name>A0A3B5REJ3_XIPMA</name>
<dbReference type="GO" id="GO:0005886">
    <property type="term" value="C:plasma membrane"/>
    <property type="evidence" value="ECO:0007669"/>
    <property type="project" value="TreeGrafter"/>
</dbReference>
<feature type="active site" description="Charge relay system" evidence="12">
    <location>
        <position position="493"/>
    </location>
</feature>
<evidence type="ECO:0000256" key="9">
    <source>
        <dbReference type="ARBA" id="ARBA00036543"/>
    </source>
</evidence>
<dbReference type="GO" id="GO:0006581">
    <property type="term" value="P:acetylcholine catabolic process"/>
    <property type="evidence" value="ECO:0007669"/>
    <property type="project" value="TreeGrafter"/>
</dbReference>
<dbReference type="GeneTree" id="ENSGT00940000157023"/>
<dbReference type="PROSITE" id="PS00941">
    <property type="entry name" value="CARBOXYLESTERASE_B_2"/>
    <property type="match status" value="1"/>
</dbReference>
<dbReference type="PROSITE" id="PS00122">
    <property type="entry name" value="CARBOXYLESTERASE_B_1"/>
    <property type="match status" value="1"/>
</dbReference>
<dbReference type="PANTHER" id="PTHR43918">
    <property type="entry name" value="ACETYLCHOLINESTERASE"/>
    <property type="match status" value="1"/>
</dbReference>
<reference evidence="16" key="1">
    <citation type="submission" date="2012-01" db="EMBL/GenBank/DDBJ databases">
        <authorList>
            <person name="Walter R."/>
            <person name="Schartl M."/>
            <person name="Warren W."/>
        </authorList>
    </citation>
    <scope>NUCLEOTIDE SEQUENCE [LARGE SCALE GENOMIC DNA]</scope>
    <source>
        <strain evidence="16">JP 163 A</strain>
    </source>
</reference>
<dbReference type="InterPro" id="IPR000997">
    <property type="entry name" value="Cholinesterase"/>
</dbReference>
<comment type="subunit">
    <text evidence="11">Homotetramer; disulfide-linked. Dimer of dimers.</text>
</comment>
<evidence type="ECO:0000256" key="8">
    <source>
        <dbReference type="ARBA" id="ARBA00023180"/>
    </source>
</evidence>
<feature type="domain" description="Carboxylesterase type B" evidence="14">
    <location>
        <begin position="52"/>
        <end position="574"/>
    </location>
</feature>
<sequence length="614" mass="69357">MLALLKNKRHRQMCAVCSRVSVWWKIIFPMADLQPLLLLLLILTTSFANENEPIITTKYGKVQGNLFNVLDGHIQAFRGIPYAKPPTEYRRFRPPEPMDNWDDVKNAQDLPNSCYQLRDKTFPGFEGAEMWNPNTPVSEDCLYLNIWAPVFKTPTPQPADSVPVLVWIYGGAFMTGTSTLDIYQGHFLCKSQNVVVVTMNYRLGPLGFLAIPNNPNIQGNQGLLDQRLALKWVADNIAAFGGDPTKITLFGESAGAASVGFHLLSPGSQGLFQRAVMQSGIPNAAWATANKTEIYDRSLKLAKLLDCPVDDPARLEYCLLNADPEKMSLKQFENLVPPSILTMPFVPHIDGDVIPSDIETLLSSSTLPKKELLIGLNKDEGTYFLFYGMPGFTLEGESFITRKNFMDGLPLVLTNSSEIVKETAISHYTDWQDENNTKTNRDEMGRMVGDVLFNCPLMDFATRYAERGGNTFLYFFDQMSSKNPWPKWAGVMHGYEIEFVFGMPLNESLKYTWDEMTVSKKIMHHFGAFARSGNPGFKGGEWPLFTADTQEYVTLNDDTRRVKKRLKANECHLWHNLMPKYQQLSDSLTQCTSSGIVHYNWVFPLILLVISFTH</sequence>
<dbReference type="InParanoid" id="A0A3B5REJ3"/>
<keyword evidence="5" id="KW-0597">Phosphoprotein</keyword>
<reference evidence="15" key="4">
    <citation type="submission" date="2025-09" db="UniProtKB">
        <authorList>
            <consortium name="Ensembl"/>
        </authorList>
    </citation>
    <scope>IDENTIFICATION</scope>
    <source>
        <strain evidence="15">JP 163 A</strain>
    </source>
</reference>